<proteinExistence type="predicted"/>
<protein>
    <recommendedName>
        <fullName evidence="4">Glycosyltransferase 2-like domain-containing protein</fullName>
    </recommendedName>
</protein>
<evidence type="ECO:0000313" key="3">
    <source>
        <dbReference type="Proteomes" id="UP000075714"/>
    </source>
</evidence>
<dbReference type="SUPFAM" id="SSF53448">
    <property type="entry name" value="Nucleotide-diphospho-sugar transferases"/>
    <property type="match status" value="1"/>
</dbReference>
<keyword evidence="1" id="KW-0812">Transmembrane</keyword>
<dbReference type="AlphaFoldDB" id="A0A150GE27"/>
<dbReference type="InterPro" id="IPR029044">
    <property type="entry name" value="Nucleotide-diphossugar_trans"/>
</dbReference>
<dbReference type="EMBL" id="LSYV01000031">
    <property type="protein sequence ID" value="KXZ48097.1"/>
    <property type="molecule type" value="Genomic_DNA"/>
</dbReference>
<dbReference type="STRING" id="33097.A0A150GE27"/>
<dbReference type="CDD" id="cd00761">
    <property type="entry name" value="Glyco_tranf_GTA_type"/>
    <property type="match status" value="1"/>
</dbReference>
<dbReference type="PANTHER" id="PTHR34496">
    <property type="entry name" value="GLCNAC TRANSFERASE-RELATED"/>
    <property type="match status" value="1"/>
</dbReference>
<evidence type="ECO:0008006" key="4">
    <source>
        <dbReference type="Google" id="ProtNLM"/>
    </source>
</evidence>
<evidence type="ECO:0000313" key="2">
    <source>
        <dbReference type="EMBL" id="KXZ48097.1"/>
    </source>
</evidence>
<organism evidence="2 3">
    <name type="scientific">Gonium pectorale</name>
    <name type="common">Green alga</name>
    <dbReference type="NCBI Taxonomy" id="33097"/>
    <lineage>
        <taxon>Eukaryota</taxon>
        <taxon>Viridiplantae</taxon>
        <taxon>Chlorophyta</taxon>
        <taxon>core chlorophytes</taxon>
        <taxon>Chlorophyceae</taxon>
        <taxon>CS clade</taxon>
        <taxon>Chlamydomonadales</taxon>
        <taxon>Volvocaceae</taxon>
        <taxon>Gonium</taxon>
    </lineage>
</organism>
<dbReference type="OrthoDB" id="76265at2759"/>
<accession>A0A150GE27</accession>
<keyword evidence="3" id="KW-1185">Reference proteome</keyword>
<evidence type="ECO:0000256" key="1">
    <source>
        <dbReference type="SAM" id="Phobius"/>
    </source>
</evidence>
<sequence length="363" mass="41895">MAKFAARRLAPLLYPVAAIWVTLVLFGLWRVEKHDTIFVSIGAYRDKECAATLLDMFRQAHRPDLVFVGAVTYTIPHNATAEERCMSPELVPYEKNIRRLHLNNSEGKGPNLSRYHGATMYGGQKYLMQIDSHMKFAPGWDAELLRMIKATPSRKAVLTHYPATWETLNETRVPVMCMATWLPEGIIMFKAALVDPPKLNSFRPVPFVAGGFMFVPAWVMRDVPFDPTLQFLFHGDEELYSARLWTHGWELYTPDRNVIFHHYGRENAPKFWNDFGSNEAYHKTKADNVKKVVSLMNGKYDPAYRYGMGRQRTVQQWWQYAGMDPSNHTLVPDGSKFCWNKNYVYGPRVPDAALPSWWGHWLS</sequence>
<keyword evidence="1" id="KW-0472">Membrane</keyword>
<dbReference type="InterPro" id="IPR021067">
    <property type="entry name" value="Glycosyltransferase"/>
</dbReference>
<feature type="transmembrane region" description="Helical" evidence="1">
    <location>
        <begin position="12"/>
        <end position="31"/>
    </location>
</feature>
<comment type="caution">
    <text evidence="2">The sequence shown here is derived from an EMBL/GenBank/DDBJ whole genome shotgun (WGS) entry which is preliminary data.</text>
</comment>
<dbReference type="Gene3D" id="3.90.550.10">
    <property type="entry name" value="Spore Coat Polysaccharide Biosynthesis Protein SpsA, Chain A"/>
    <property type="match status" value="1"/>
</dbReference>
<keyword evidence="1" id="KW-1133">Transmembrane helix</keyword>
<dbReference type="PANTHER" id="PTHR34496:SF9">
    <property type="entry name" value="[SKP1-PROTEIN]-HYDROXYPROLINE N-ACETYLGLUCOSAMINYLTRANSFERASE"/>
    <property type="match status" value="1"/>
</dbReference>
<gene>
    <name evidence="2" type="ORF">GPECTOR_30g192</name>
</gene>
<dbReference type="Pfam" id="PF11397">
    <property type="entry name" value="GlcNAc"/>
    <property type="match status" value="2"/>
</dbReference>
<dbReference type="Proteomes" id="UP000075714">
    <property type="component" value="Unassembled WGS sequence"/>
</dbReference>
<reference evidence="3" key="1">
    <citation type="journal article" date="2016" name="Nat. Commun.">
        <title>The Gonium pectorale genome demonstrates co-option of cell cycle regulation during the evolution of multicellularity.</title>
        <authorList>
            <person name="Hanschen E.R."/>
            <person name="Marriage T.N."/>
            <person name="Ferris P.J."/>
            <person name="Hamaji T."/>
            <person name="Toyoda A."/>
            <person name="Fujiyama A."/>
            <person name="Neme R."/>
            <person name="Noguchi H."/>
            <person name="Minakuchi Y."/>
            <person name="Suzuki M."/>
            <person name="Kawai-Toyooka H."/>
            <person name="Smith D.R."/>
            <person name="Sparks H."/>
            <person name="Anderson J."/>
            <person name="Bakaric R."/>
            <person name="Luria V."/>
            <person name="Karger A."/>
            <person name="Kirschner M.W."/>
            <person name="Durand P.M."/>
            <person name="Michod R.E."/>
            <person name="Nozaki H."/>
            <person name="Olson B.J."/>
        </authorList>
    </citation>
    <scope>NUCLEOTIDE SEQUENCE [LARGE SCALE GENOMIC DNA]</scope>
    <source>
        <strain evidence="3">NIES-2863</strain>
    </source>
</reference>
<name>A0A150GE27_GONPE</name>